<dbReference type="GO" id="GO:0004190">
    <property type="term" value="F:aspartic-type endopeptidase activity"/>
    <property type="evidence" value="ECO:0007669"/>
    <property type="project" value="UniProtKB-KW"/>
</dbReference>
<dbReference type="Gene3D" id="3.40.50.1450">
    <property type="entry name" value="HybD-like"/>
    <property type="match status" value="1"/>
</dbReference>
<evidence type="ECO:0000313" key="6">
    <source>
        <dbReference type="EMBL" id="BCD70617.1"/>
    </source>
</evidence>
<dbReference type="InterPro" id="IPR000671">
    <property type="entry name" value="Peptidase_A31"/>
</dbReference>
<dbReference type="Pfam" id="PF01750">
    <property type="entry name" value="HycI"/>
    <property type="match status" value="1"/>
</dbReference>
<dbReference type="Proteomes" id="UP000509742">
    <property type="component" value="Chromosome"/>
</dbReference>
<proteinExistence type="inferred from homology"/>
<keyword evidence="4" id="KW-0378">Hydrolase</keyword>
<dbReference type="Proteomes" id="UP000317935">
    <property type="component" value="Chromosome"/>
</dbReference>
<dbReference type="SUPFAM" id="SSF53163">
    <property type="entry name" value="HybD-like"/>
    <property type="match status" value="1"/>
</dbReference>
<reference evidence="6 7" key="1">
    <citation type="submission" date="2019-06" db="EMBL/GenBank/DDBJ databases">
        <title>Complete genome sequence of Helicobacter suis SNTW101c.</title>
        <authorList>
            <person name="Rimbara E."/>
            <person name="Suzuki M."/>
            <person name="Matsui H."/>
            <person name="Nakamura M."/>
            <person name="Mori S."/>
            <person name="Shibayama K."/>
        </authorList>
    </citation>
    <scope>NUCLEOTIDE SEQUENCE [LARGE SCALE GENOMIC DNA]</scope>
    <source>
        <strain evidence="6 7">SNTW101c</strain>
    </source>
</reference>
<accession>A0A6J4CYM3</accession>
<comment type="similarity">
    <text evidence="1">Belongs to the peptidase A31 family.</text>
</comment>
<dbReference type="EMBL" id="AP019774">
    <property type="protein sequence ID" value="BCD70617.1"/>
    <property type="molecule type" value="Genomic_DNA"/>
</dbReference>
<protein>
    <submittedName>
        <fullName evidence="6">Quinone-reactive Ni/Fe hydrogenase HydD</fullName>
    </submittedName>
</protein>
<keyword evidence="3" id="KW-0064">Aspartyl protease</keyword>
<evidence type="ECO:0000256" key="4">
    <source>
        <dbReference type="ARBA" id="ARBA00022801"/>
    </source>
</evidence>
<name>A0A6J4CYM3_9HELI</name>
<sequence>MGVHLCHFLKHNYYFNPPIDCLDGGTLAQALIPFIVEYERVLLLDCVDVKDAQVGEVFCFDFNDLPENISWAGSAHEVEMLQTLKLTALVGDLPPTTIIGLIPSLALETTFELSNALLKGTQIALQKALEILKSWGVQAQLKPKPLDLQELAYLSYKL</sequence>
<evidence type="ECO:0000256" key="1">
    <source>
        <dbReference type="ARBA" id="ARBA00006814"/>
    </source>
</evidence>
<dbReference type="PANTHER" id="PTHR30302">
    <property type="entry name" value="HYDROGENASE 1 MATURATION PROTEASE"/>
    <property type="match status" value="1"/>
</dbReference>
<reference evidence="5 8" key="2">
    <citation type="submission" date="2020-04" db="EMBL/GenBank/DDBJ databases">
        <title>Genomic analysis of gastric non-Helicobacter pylori Helicobacters isolated in Japan.</title>
        <authorList>
            <person name="Suzuki M."/>
            <person name="Rimbara E."/>
        </authorList>
    </citation>
    <scope>NUCLEOTIDE SEQUENCE [LARGE SCALE GENOMIC DNA]</scope>
    <source>
        <strain evidence="5 8">NHP19-0020</strain>
    </source>
</reference>
<keyword evidence="2" id="KW-0645">Protease</keyword>
<evidence type="ECO:0000256" key="3">
    <source>
        <dbReference type="ARBA" id="ARBA00022750"/>
    </source>
</evidence>
<evidence type="ECO:0000313" key="5">
    <source>
        <dbReference type="EMBL" id="BCD46281.1"/>
    </source>
</evidence>
<dbReference type="NCBIfam" id="TIGR00072">
    <property type="entry name" value="hydrog_prot"/>
    <property type="match status" value="1"/>
</dbReference>
<dbReference type="PANTHER" id="PTHR30302:SF1">
    <property type="entry name" value="HYDROGENASE 2 MATURATION PROTEASE"/>
    <property type="match status" value="1"/>
</dbReference>
<gene>
    <name evidence="6" type="primary">hydD</name>
    <name evidence="5" type="ORF">NHP190020_13200</name>
    <name evidence="6" type="ORF">SNTW_12620</name>
</gene>
<dbReference type="EMBL" id="AP023036">
    <property type="protein sequence ID" value="BCD46281.1"/>
    <property type="molecule type" value="Genomic_DNA"/>
</dbReference>
<evidence type="ECO:0000313" key="7">
    <source>
        <dbReference type="Proteomes" id="UP000317935"/>
    </source>
</evidence>
<dbReference type="InterPro" id="IPR023430">
    <property type="entry name" value="Pept_HybD-like_dom_sf"/>
</dbReference>
<dbReference type="GO" id="GO:0016485">
    <property type="term" value="P:protein processing"/>
    <property type="evidence" value="ECO:0007669"/>
    <property type="project" value="TreeGrafter"/>
</dbReference>
<evidence type="ECO:0000256" key="2">
    <source>
        <dbReference type="ARBA" id="ARBA00022670"/>
    </source>
</evidence>
<dbReference type="AlphaFoldDB" id="A0A6J4CYM3"/>
<organism evidence="6 7">
    <name type="scientific">Helicobacter suis</name>
    <dbReference type="NCBI Taxonomy" id="104628"/>
    <lineage>
        <taxon>Bacteria</taxon>
        <taxon>Pseudomonadati</taxon>
        <taxon>Campylobacterota</taxon>
        <taxon>Epsilonproteobacteria</taxon>
        <taxon>Campylobacterales</taxon>
        <taxon>Helicobacteraceae</taxon>
        <taxon>Helicobacter</taxon>
    </lineage>
</organism>
<keyword evidence="8" id="KW-1185">Reference proteome</keyword>
<dbReference type="GO" id="GO:0008047">
    <property type="term" value="F:enzyme activator activity"/>
    <property type="evidence" value="ECO:0007669"/>
    <property type="project" value="InterPro"/>
</dbReference>
<evidence type="ECO:0000313" key="8">
    <source>
        <dbReference type="Proteomes" id="UP000509742"/>
    </source>
</evidence>